<dbReference type="OrthoDB" id="5653957at2"/>
<dbReference type="RefSeq" id="WP_115331497.1">
    <property type="nucleotide sequence ID" value="NZ_CAAAHP010000002.1"/>
</dbReference>
<gene>
    <name evidence="1" type="ORF">NCTC13316_01995</name>
</gene>
<name>A0A378JKY3_9GAMM</name>
<dbReference type="PROSITE" id="PS51257">
    <property type="entry name" value="PROKAR_LIPOPROTEIN"/>
    <property type="match status" value="1"/>
</dbReference>
<dbReference type="Proteomes" id="UP000254794">
    <property type="component" value="Unassembled WGS sequence"/>
</dbReference>
<protein>
    <submittedName>
        <fullName evidence="1">Uncharacterized protein conserved in bacteria</fullName>
    </submittedName>
</protein>
<dbReference type="GO" id="GO:0042834">
    <property type="term" value="F:peptidoglycan binding"/>
    <property type="evidence" value="ECO:0007669"/>
    <property type="project" value="InterPro"/>
</dbReference>
<organism evidence="1 2">
    <name type="scientific">Legionella busanensis</name>
    <dbReference type="NCBI Taxonomy" id="190655"/>
    <lineage>
        <taxon>Bacteria</taxon>
        <taxon>Pseudomonadati</taxon>
        <taxon>Pseudomonadota</taxon>
        <taxon>Gammaproteobacteria</taxon>
        <taxon>Legionellales</taxon>
        <taxon>Legionellaceae</taxon>
        <taxon>Legionella</taxon>
    </lineage>
</organism>
<proteinExistence type="predicted"/>
<keyword evidence="2" id="KW-1185">Reference proteome</keyword>
<dbReference type="EMBL" id="UGOD01000001">
    <property type="protein sequence ID" value="STX51895.1"/>
    <property type="molecule type" value="Genomic_DNA"/>
</dbReference>
<evidence type="ECO:0000313" key="1">
    <source>
        <dbReference type="EMBL" id="STX51895.1"/>
    </source>
</evidence>
<sequence>MNSRLVLYIILSMLASCVRITDTPYPPAYTSGYNDMKYYSQVYSQGVNYTEYNDINDINAANMYSGHEVKVPESYHVGAYHSPTRAKDRDRSWVTSQNPQGYTIEIADEEKPAQVAKKLYLAPKNDRMAEIKYQRDGRDYYKGLYGSYSSKEDAEKALNNLPAELKQGANIKDWSSIQSTAGN</sequence>
<reference evidence="1 2" key="1">
    <citation type="submission" date="2018-06" db="EMBL/GenBank/DDBJ databases">
        <authorList>
            <consortium name="Pathogen Informatics"/>
            <person name="Doyle S."/>
        </authorList>
    </citation>
    <scope>NUCLEOTIDE SEQUENCE [LARGE SCALE GENOMIC DNA]</scope>
    <source>
        <strain evidence="1 2">NCTC13316</strain>
    </source>
</reference>
<evidence type="ECO:0000313" key="2">
    <source>
        <dbReference type="Proteomes" id="UP000254794"/>
    </source>
</evidence>
<dbReference type="InterPro" id="IPR036680">
    <property type="entry name" value="SPOR-like_sf"/>
</dbReference>
<dbReference type="Gene3D" id="3.30.70.1070">
    <property type="entry name" value="Sporulation related repeat"/>
    <property type="match status" value="1"/>
</dbReference>
<dbReference type="AlphaFoldDB" id="A0A378JKY3"/>
<accession>A0A378JKY3</accession>